<comment type="caution">
    <text evidence="2">The sequence shown here is derived from an EMBL/GenBank/DDBJ whole genome shotgun (WGS) entry which is preliminary data.</text>
</comment>
<dbReference type="Pfam" id="PF23733">
    <property type="entry name" value="GRXCR1-2_C"/>
    <property type="match status" value="1"/>
</dbReference>
<dbReference type="Gene3D" id="3.40.30.10">
    <property type="entry name" value="Glutaredoxin"/>
    <property type="match status" value="1"/>
</dbReference>
<dbReference type="AlphaFoldDB" id="S8DRI7"/>
<dbReference type="EMBL" id="AUSU01004068">
    <property type="protein sequence ID" value="EPS65733.1"/>
    <property type="molecule type" value="Genomic_DNA"/>
</dbReference>
<proteinExistence type="predicted"/>
<dbReference type="InterPro" id="IPR036249">
    <property type="entry name" value="Thioredoxin-like_sf"/>
</dbReference>
<organism evidence="2 3">
    <name type="scientific">Genlisea aurea</name>
    <dbReference type="NCBI Taxonomy" id="192259"/>
    <lineage>
        <taxon>Eukaryota</taxon>
        <taxon>Viridiplantae</taxon>
        <taxon>Streptophyta</taxon>
        <taxon>Embryophyta</taxon>
        <taxon>Tracheophyta</taxon>
        <taxon>Spermatophyta</taxon>
        <taxon>Magnoliopsida</taxon>
        <taxon>eudicotyledons</taxon>
        <taxon>Gunneridae</taxon>
        <taxon>Pentapetalae</taxon>
        <taxon>asterids</taxon>
        <taxon>lamiids</taxon>
        <taxon>Lamiales</taxon>
        <taxon>Lentibulariaceae</taxon>
        <taxon>Genlisea</taxon>
    </lineage>
</organism>
<dbReference type="Pfam" id="PF00462">
    <property type="entry name" value="Glutaredoxin"/>
    <property type="match status" value="1"/>
</dbReference>
<sequence length="255" mass="27725">MGCASSALLDHDHRATTTAAFTHHIVSLTSTTYGLLSLDPPLPRRRTTLASLFPASPPPPVETINSWDLMSGLDSNRISSLRLAREEEEDDGGVSCPPNGEDRVVVYTTTLRGVRKTFEDCNAVRSAIRGLGIEICERDVSMDRGFREELRELMKGKEDGSSIPPRVFVRGRYVGGADEVLSMAEGGCLGELLRSLPKARRRCDGCGGVRFLPCFDCSGSCKVWVDAKEEGRAMLVRCGNCNENGLIRCPICSAA</sequence>
<name>S8DRI7_9LAMI</name>
<dbReference type="CDD" id="cd03031">
    <property type="entry name" value="GRX_GRX_like"/>
    <property type="match status" value="1"/>
</dbReference>
<protein>
    <recommendedName>
        <fullName evidence="1">Glutaredoxin domain-containing protein</fullName>
    </recommendedName>
</protein>
<dbReference type="Proteomes" id="UP000015453">
    <property type="component" value="Unassembled WGS sequence"/>
</dbReference>
<keyword evidence="3" id="KW-1185">Reference proteome</keyword>
<gene>
    <name evidence="2" type="ORF">M569_09043</name>
</gene>
<dbReference type="InterPro" id="IPR002109">
    <property type="entry name" value="Glutaredoxin"/>
</dbReference>
<dbReference type="SUPFAM" id="SSF52833">
    <property type="entry name" value="Thioredoxin-like"/>
    <property type="match status" value="1"/>
</dbReference>
<dbReference type="PANTHER" id="PTHR45669">
    <property type="entry name" value="GLUTAREDOXIN DOMAIN-CONTAINING CYSTEINE-RICH PROTEIN CG12206-RELATED"/>
    <property type="match status" value="1"/>
</dbReference>
<evidence type="ECO:0000313" key="3">
    <source>
        <dbReference type="Proteomes" id="UP000015453"/>
    </source>
</evidence>
<feature type="domain" description="Glutaredoxin" evidence="1">
    <location>
        <begin position="104"/>
        <end position="174"/>
    </location>
</feature>
<evidence type="ECO:0000259" key="1">
    <source>
        <dbReference type="Pfam" id="PF00462"/>
    </source>
</evidence>
<reference evidence="2 3" key="1">
    <citation type="journal article" date="2013" name="BMC Genomics">
        <title>The miniature genome of a carnivorous plant Genlisea aurea contains a low number of genes and short non-coding sequences.</title>
        <authorList>
            <person name="Leushkin E.V."/>
            <person name="Sutormin R.A."/>
            <person name="Nabieva E.R."/>
            <person name="Penin A.A."/>
            <person name="Kondrashov A.S."/>
            <person name="Logacheva M.D."/>
        </authorList>
    </citation>
    <scope>NUCLEOTIDE SEQUENCE [LARGE SCALE GENOMIC DNA]</scope>
</reference>
<evidence type="ECO:0000313" key="2">
    <source>
        <dbReference type="EMBL" id="EPS65733.1"/>
    </source>
</evidence>
<dbReference type="PROSITE" id="PS51354">
    <property type="entry name" value="GLUTAREDOXIN_2"/>
    <property type="match status" value="1"/>
</dbReference>
<dbReference type="OrthoDB" id="423313at2759"/>
<accession>S8DRI7</accession>
<dbReference type="PANTHER" id="PTHR45669:SF22">
    <property type="entry name" value="GLUTAREDOXIN DOMAIN-CONTAINING CYSTEINE-RICH PROTEIN CG12206-RELATED"/>
    <property type="match status" value="1"/>
</dbReference>